<feature type="domain" description="HTH LytTR-type" evidence="2">
    <location>
        <begin position="174"/>
        <end position="263"/>
    </location>
</feature>
<evidence type="ECO:0000256" key="1">
    <source>
        <dbReference type="SAM" id="Phobius"/>
    </source>
</evidence>
<feature type="transmembrane region" description="Helical" evidence="1">
    <location>
        <begin position="67"/>
        <end position="87"/>
    </location>
</feature>
<feature type="transmembrane region" description="Helical" evidence="1">
    <location>
        <begin position="7"/>
        <end position="28"/>
    </location>
</feature>
<dbReference type="AlphaFoldDB" id="A0A494RKQ9"/>
<gene>
    <name evidence="3" type="ORF">D8I30_03345</name>
</gene>
<organism evidence="3 4">
    <name type="scientific">Brevundimonas naejangsanensis</name>
    <dbReference type="NCBI Taxonomy" id="588932"/>
    <lineage>
        <taxon>Bacteria</taxon>
        <taxon>Pseudomonadati</taxon>
        <taxon>Pseudomonadota</taxon>
        <taxon>Alphaproteobacteria</taxon>
        <taxon>Caulobacterales</taxon>
        <taxon>Caulobacteraceae</taxon>
        <taxon>Brevundimonas</taxon>
    </lineage>
</organism>
<keyword evidence="1" id="KW-1133">Transmembrane helix</keyword>
<dbReference type="Pfam" id="PF04397">
    <property type="entry name" value="LytTR"/>
    <property type="match status" value="1"/>
</dbReference>
<dbReference type="GO" id="GO:0003677">
    <property type="term" value="F:DNA binding"/>
    <property type="evidence" value="ECO:0007669"/>
    <property type="project" value="InterPro"/>
</dbReference>
<name>A0A494RKQ9_9CAUL</name>
<protein>
    <submittedName>
        <fullName evidence="3">LytTR family transcriptional regulator</fullName>
    </submittedName>
</protein>
<keyword evidence="1" id="KW-0472">Membrane</keyword>
<reference evidence="3 4" key="1">
    <citation type="submission" date="2018-10" db="EMBL/GenBank/DDBJ databases">
        <title>Complete genome sequence of Brevundimonas naejangsanensis BRV3.</title>
        <authorList>
            <person name="Berrios L."/>
            <person name="Ely B."/>
        </authorList>
    </citation>
    <scope>NUCLEOTIDE SEQUENCE [LARGE SCALE GENOMIC DNA]</scope>
    <source>
        <strain evidence="3 4">BRV3</strain>
    </source>
</reference>
<evidence type="ECO:0000259" key="2">
    <source>
        <dbReference type="PROSITE" id="PS50930"/>
    </source>
</evidence>
<keyword evidence="4" id="KW-1185">Reference proteome</keyword>
<dbReference type="InterPro" id="IPR007492">
    <property type="entry name" value="LytTR_DNA-bd_dom"/>
</dbReference>
<evidence type="ECO:0000313" key="3">
    <source>
        <dbReference type="EMBL" id="AYG94326.1"/>
    </source>
</evidence>
<dbReference type="EMBL" id="CP032707">
    <property type="protein sequence ID" value="AYG94326.1"/>
    <property type="molecule type" value="Genomic_DNA"/>
</dbReference>
<dbReference type="OrthoDB" id="7028951at2"/>
<evidence type="ECO:0000313" key="4">
    <source>
        <dbReference type="Proteomes" id="UP000276984"/>
    </source>
</evidence>
<sequence>MIVLELALMLALAVVLSMLGPFGTYLLGPWPHRLVYWIRSVLVGYLIYRPLILLGARQAIQLALPEWAGWAAGVLAGAAPMSLWLWWLGPDVDLARPWPSGAEFVATYAQTALIAALGLGALWHIAGQAWPPAPERTAAPVAPLSAHEGAAPLPAGEPAAGQRLLERLPPRLGREIIALGMEDHYVRVFTRRGDTLILMRMADAIHELGALEGAQVHRSWWVCKAAVAGVERRGRGGWIRLDTGLEVPVARRRLAELARRGWPIGGAR</sequence>
<dbReference type="Gene3D" id="2.40.50.1020">
    <property type="entry name" value="LytTr DNA-binding domain"/>
    <property type="match status" value="1"/>
</dbReference>
<dbReference type="SMART" id="SM00850">
    <property type="entry name" value="LytTR"/>
    <property type="match status" value="1"/>
</dbReference>
<proteinExistence type="predicted"/>
<feature type="transmembrane region" description="Helical" evidence="1">
    <location>
        <begin position="107"/>
        <end position="126"/>
    </location>
</feature>
<feature type="transmembrane region" description="Helical" evidence="1">
    <location>
        <begin position="34"/>
        <end position="55"/>
    </location>
</feature>
<dbReference type="Proteomes" id="UP000276984">
    <property type="component" value="Chromosome"/>
</dbReference>
<dbReference type="PROSITE" id="PS50930">
    <property type="entry name" value="HTH_LYTTR"/>
    <property type="match status" value="1"/>
</dbReference>
<accession>A0A494RKQ9</accession>
<keyword evidence="1" id="KW-0812">Transmembrane</keyword>